<comment type="function">
    <text evidence="13">Self-glucosylating initiator of glycogen synthesis. It catalyzes the formation of a short alpha (1,4)-glucosyl chain covalently attached via a glucose 1-O-tyrosyl linkage to internal tyrosine residues and these chains act as primers for the elongation reaction catalyzed by glycogen synthase.</text>
</comment>
<keyword evidence="3" id="KW-0963">Cytoplasm</keyword>
<evidence type="ECO:0000256" key="13">
    <source>
        <dbReference type="ARBA" id="ARBA00057883"/>
    </source>
</evidence>
<comment type="subcellular location">
    <subcellularLocation>
        <location evidence="2">Cytoplasm</location>
    </subcellularLocation>
</comment>
<keyword evidence="7" id="KW-0325">Glycoprotein</keyword>
<feature type="compositionally biased region" description="Basic and acidic residues" evidence="14">
    <location>
        <begin position="581"/>
        <end position="607"/>
    </location>
</feature>
<feature type="non-terminal residue" evidence="15">
    <location>
        <position position="1"/>
    </location>
</feature>
<accession>A0A9P4S810</accession>
<dbReference type="InterPro" id="IPR002495">
    <property type="entry name" value="Glyco_trans_8"/>
</dbReference>
<evidence type="ECO:0000256" key="2">
    <source>
        <dbReference type="ARBA" id="ARBA00004496"/>
    </source>
</evidence>
<comment type="cofactor">
    <cofactor evidence="1">
        <name>Mn(2+)</name>
        <dbReference type="ChEBI" id="CHEBI:29035"/>
    </cofactor>
</comment>
<dbReference type="CDD" id="cd02537">
    <property type="entry name" value="GT8_Glycogenin"/>
    <property type="match status" value="1"/>
</dbReference>
<comment type="catalytic activity">
    <reaction evidence="12">
        <text>L-tyrosyl-[glycogenin] + UDP-alpha-D-glucose = alpha-D-glucosyl-L-tyrosyl-[glycogenin] + UDP + H(+)</text>
        <dbReference type="Rhea" id="RHEA:23360"/>
        <dbReference type="Rhea" id="RHEA-COMP:14604"/>
        <dbReference type="Rhea" id="RHEA-COMP:14605"/>
        <dbReference type="ChEBI" id="CHEBI:15378"/>
        <dbReference type="ChEBI" id="CHEBI:46858"/>
        <dbReference type="ChEBI" id="CHEBI:58223"/>
        <dbReference type="ChEBI" id="CHEBI:58885"/>
        <dbReference type="ChEBI" id="CHEBI:140573"/>
        <dbReference type="EC" id="2.4.1.186"/>
    </reaction>
</comment>
<gene>
    <name evidence="15" type="ORF">M501DRAFT_937004</name>
</gene>
<evidence type="ECO:0000256" key="7">
    <source>
        <dbReference type="ARBA" id="ARBA00023180"/>
    </source>
</evidence>
<dbReference type="Gene3D" id="3.90.550.10">
    <property type="entry name" value="Spore Coat Polysaccharide Biosynthesis Protein SpsA, Chain A"/>
    <property type="match status" value="1"/>
</dbReference>
<dbReference type="EMBL" id="MU006098">
    <property type="protein sequence ID" value="KAF2837745.1"/>
    <property type="molecule type" value="Genomic_DNA"/>
</dbReference>
<evidence type="ECO:0000256" key="8">
    <source>
        <dbReference type="ARBA" id="ARBA00023211"/>
    </source>
</evidence>
<feature type="region of interest" description="Disordered" evidence="14">
    <location>
        <begin position="338"/>
        <end position="428"/>
    </location>
</feature>
<feature type="compositionally biased region" description="Basic and acidic residues" evidence="14">
    <location>
        <begin position="634"/>
        <end position="643"/>
    </location>
</feature>
<sequence>LLMSDSYLPGAAVLAHSLRDARTSKKLAVLVTLDNLSTDTITALKDLYDYIIPVDRIRTPNLKNLYLMDRADLAYAFTKIALWRQTQFRKIVYIDADVVALRAPDELFDIDASFAAAPDVGWPDCFNTGVMVIKPDMGEYWALKTLASAGDSFDGADQGLLNQYYEHKDWHRLSFTYNCTPNAQYQWEPAYRYFKRDIAMVHFIGKDKPWTKGRQSGGNGGSGVYNELLGRWWAVYDKHLNTNTDYGYSSISHLTSQPQSGEPEAPPQTETPFSEAGEVVDNIETGHTQPVPTVEQRRFSAPQMEWDATRSAPPPESKPEAEHFPTQQYTFSDDKELFHAPQSYPEPPKDMWYEVPEEKPAPKYEPPKPIFPWEQDSNRPKPTRVFVEDLPPPPQPGPESISEEGSSTSQADSSSSPSITSPRYEDPWQAFTQSKNAWDAVPGIDSYVRAVKHAHERRGKPHPGPLPSGLEGVLSPSSIPGTKASNRQLRRESLILTDFPSADERPSLPVTPAPIRRPTFWGDDRDEAGELPGAEGVPDQIDWVCPNCGFTSDASSFARFVGSRVKTSEKTETEVVVAQEKTVKEEEVKKEAEVRQEEEPKPHERRSSSTVSNATTLAEILEVEPTLIISSEVKGTESADENLKSLIAPPVPEAPAEIKAEPSSSPPPLTFEQLGRAPLESLSAPARSRPATRVFH</sequence>
<dbReference type="GO" id="GO:0005978">
    <property type="term" value="P:glycogen biosynthetic process"/>
    <property type="evidence" value="ECO:0007669"/>
    <property type="project" value="UniProtKB-KW"/>
</dbReference>
<dbReference type="InterPro" id="IPR029044">
    <property type="entry name" value="Nucleotide-diphossugar_trans"/>
</dbReference>
<feature type="region of interest" description="Disordered" evidence="14">
    <location>
        <begin position="581"/>
        <end position="617"/>
    </location>
</feature>
<evidence type="ECO:0000256" key="3">
    <source>
        <dbReference type="ARBA" id="ARBA00022490"/>
    </source>
</evidence>
<evidence type="ECO:0000313" key="16">
    <source>
        <dbReference type="Proteomes" id="UP000799429"/>
    </source>
</evidence>
<evidence type="ECO:0000256" key="9">
    <source>
        <dbReference type="ARBA" id="ARBA00038162"/>
    </source>
</evidence>
<reference evidence="15" key="1">
    <citation type="journal article" date="2020" name="Stud. Mycol.">
        <title>101 Dothideomycetes genomes: a test case for predicting lifestyles and emergence of pathogens.</title>
        <authorList>
            <person name="Haridas S."/>
            <person name="Albert R."/>
            <person name="Binder M."/>
            <person name="Bloem J."/>
            <person name="Labutti K."/>
            <person name="Salamov A."/>
            <person name="Andreopoulos B."/>
            <person name="Baker S."/>
            <person name="Barry K."/>
            <person name="Bills G."/>
            <person name="Bluhm B."/>
            <person name="Cannon C."/>
            <person name="Castanera R."/>
            <person name="Culley D."/>
            <person name="Daum C."/>
            <person name="Ezra D."/>
            <person name="Gonzalez J."/>
            <person name="Henrissat B."/>
            <person name="Kuo A."/>
            <person name="Liang C."/>
            <person name="Lipzen A."/>
            <person name="Lutzoni F."/>
            <person name="Magnuson J."/>
            <person name="Mondo S."/>
            <person name="Nolan M."/>
            <person name="Ohm R."/>
            <person name="Pangilinan J."/>
            <person name="Park H.-J."/>
            <person name="Ramirez L."/>
            <person name="Alfaro M."/>
            <person name="Sun H."/>
            <person name="Tritt A."/>
            <person name="Yoshinaga Y."/>
            <person name="Zwiers L.-H."/>
            <person name="Turgeon B."/>
            <person name="Goodwin S."/>
            <person name="Spatafora J."/>
            <person name="Crous P."/>
            <person name="Grigoriev I."/>
        </authorList>
    </citation>
    <scope>NUCLEOTIDE SEQUENCE</scope>
    <source>
        <strain evidence="15">CBS 101060</strain>
    </source>
</reference>
<feature type="region of interest" description="Disordered" evidence="14">
    <location>
        <begin position="451"/>
        <end position="538"/>
    </location>
</feature>
<proteinExistence type="inferred from homology"/>
<dbReference type="GO" id="GO:0008466">
    <property type="term" value="F:glycogenin glucosyltransferase activity"/>
    <property type="evidence" value="ECO:0007669"/>
    <property type="project" value="UniProtKB-EC"/>
</dbReference>
<feature type="compositionally biased region" description="Basic and acidic residues" evidence="14">
    <location>
        <begin position="347"/>
        <end position="366"/>
    </location>
</feature>
<keyword evidence="16" id="KW-1185">Reference proteome</keyword>
<evidence type="ECO:0000256" key="5">
    <source>
        <dbReference type="ARBA" id="ARBA00022723"/>
    </source>
</evidence>
<evidence type="ECO:0000256" key="11">
    <source>
        <dbReference type="ARBA" id="ARBA00050886"/>
    </source>
</evidence>
<dbReference type="PANTHER" id="PTHR11183">
    <property type="entry name" value="GLYCOGENIN SUBFAMILY MEMBER"/>
    <property type="match status" value="1"/>
</dbReference>
<dbReference type="FunFam" id="3.90.550.10:FF:000092">
    <property type="entry name" value="Glycogenin 2"/>
    <property type="match status" value="1"/>
</dbReference>
<dbReference type="Proteomes" id="UP000799429">
    <property type="component" value="Unassembled WGS sequence"/>
</dbReference>
<evidence type="ECO:0000256" key="4">
    <source>
        <dbReference type="ARBA" id="ARBA00022679"/>
    </source>
</evidence>
<dbReference type="SUPFAM" id="SSF53448">
    <property type="entry name" value="Nucleotide-diphospho-sugar transferases"/>
    <property type="match status" value="1"/>
</dbReference>
<feature type="compositionally biased region" description="Low complexity" evidence="14">
    <location>
        <begin position="654"/>
        <end position="663"/>
    </location>
</feature>
<dbReference type="EC" id="2.4.1.186" evidence="10"/>
<name>A0A9P4S810_9PEZI</name>
<feature type="compositionally biased region" description="Polar residues" evidence="14">
    <location>
        <begin position="251"/>
        <end position="260"/>
    </location>
</feature>
<dbReference type="InterPro" id="IPR050587">
    <property type="entry name" value="GNT1/Glycosyltrans_8"/>
</dbReference>
<feature type="compositionally biased region" description="Basic residues" evidence="14">
    <location>
        <begin position="451"/>
        <end position="461"/>
    </location>
</feature>
<evidence type="ECO:0000256" key="12">
    <source>
        <dbReference type="ARBA" id="ARBA00052293"/>
    </source>
</evidence>
<dbReference type="GO" id="GO:0005737">
    <property type="term" value="C:cytoplasm"/>
    <property type="evidence" value="ECO:0007669"/>
    <property type="project" value="UniProtKB-SubCell"/>
</dbReference>
<dbReference type="GO" id="GO:0046872">
    <property type="term" value="F:metal ion binding"/>
    <property type="evidence" value="ECO:0007669"/>
    <property type="project" value="UniProtKB-KW"/>
</dbReference>
<dbReference type="AlphaFoldDB" id="A0A9P4S810"/>
<evidence type="ECO:0000256" key="14">
    <source>
        <dbReference type="SAM" id="MobiDB-lite"/>
    </source>
</evidence>
<comment type="caution">
    <text evidence="15">The sequence shown here is derived from an EMBL/GenBank/DDBJ whole genome shotgun (WGS) entry which is preliminary data.</text>
</comment>
<keyword evidence="4" id="KW-0808">Transferase</keyword>
<organism evidence="15 16">
    <name type="scientific">Patellaria atrata CBS 101060</name>
    <dbReference type="NCBI Taxonomy" id="1346257"/>
    <lineage>
        <taxon>Eukaryota</taxon>
        <taxon>Fungi</taxon>
        <taxon>Dikarya</taxon>
        <taxon>Ascomycota</taxon>
        <taxon>Pezizomycotina</taxon>
        <taxon>Dothideomycetes</taxon>
        <taxon>Dothideomycetes incertae sedis</taxon>
        <taxon>Patellariales</taxon>
        <taxon>Patellariaceae</taxon>
        <taxon>Patellaria</taxon>
    </lineage>
</organism>
<comment type="catalytic activity">
    <reaction evidence="11">
        <text>[1,4-alpha-D-glucosyl](n)-L-tyrosyl-[glycogenin] + UDP-alpha-D-glucose = [1,4-alpha-D-glucosyl](n+1)-L-tyrosyl-[glycogenin] + UDP + H(+)</text>
        <dbReference type="Rhea" id="RHEA:56560"/>
        <dbReference type="Rhea" id="RHEA-COMP:14606"/>
        <dbReference type="Rhea" id="RHEA-COMP:14607"/>
        <dbReference type="ChEBI" id="CHEBI:15378"/>
        <dbReference type="ChEBI" id="CHEBI:58223"/>
        <dbReference type="ChEBI" id="CHEBI:58885"/>
        <dbReference type="ChEBI" id="CHEBI:140574"/>
        <dbReference type="EC" id="2.4.1.186"/>
    </reaction>
</comment>
<evidence type="ECO:0000256" key="1">
    <source>
        <dbReference type="ARBA" id="ARBA00001936"/>
    </source>
</evidence>
<feature type="region of interest" description="Disordered" evidence="14">
    <location>
        <begin position="251"/>
        <end position="323"/>
    </location>
</feature>
<keyword evidence="5" id="KW-0479">Metal-binding</keyword>
<evidence type="ECO:0000313" key="15">
    <source>
        <dbReference type="EMBL" id="KAF2837745.1"/>
    </source>
</evidence>
<comment type="similarity">
    <text evidence="9">Belongs to the glycosyltransferase 8 family. Glycogenin subfamily.</text>
</comment>
<dbReference type="OrthoDB" id="2014201at2759"/>
<keyword evidence="8" id="KW-0464">Manganese</keyword>
<dbReference type="Pfam" id="PF01501">
    <property type="entry name" value="Glyco_transf_8"/>
    <property type="match status" value="1"/>
</dbReference>
<feature type="region of interest" description="Disordered" evidence="14">
    <location>
        <begin position="632"/>
        <end position="696"/>
    </location>
</feature>
<protein>
    <recommendedName>
        <fullName evidence="10">glycogenin glucosyltransferase</fullName>
        <ecNumber evidence="10">2.4.1.186</ecNumber>
    </recommendedName>
</protein>
<evidence type="ECO:0000256" key="6">
    <source>
        <dbReference type="ARBA" id="ARBA00023056"/>
    </source>
</evidence>
<evidence type="ECO:0000256" key="10">
    <source>
        <dbReference type="ARBA" id="ARBA00038934"/>
    </source>
</evidence>
<feature type="compositionally biased region" description="Low complexity" evidence="14">
    <location>
        <begin position="398"/>
        <end position="421"/>
    </location>
</feature>
<feature type="compositionally biased region" description="Polar residues" evidence="14">
    <location>
        <begin position="475"/>
        <end position="487"/>
    </location>
</feature>
<keyword evidence="6" id="KW-0320">Glycogen biosynthesis</keyword>